<dbReference type="STRING" id="188937.MA_0732"/>
<proteinExistence type="predicted"/>
<dbReference type="Proteomes" id="UP000002487">
    <property type="component" value="Chromosome"/>
</dbReference>
<organism evidence="1 2">
    <name type="scientific">Methanosarcina acetivorans (strain ATCC 35395 / DSM 2834 / JCM 12185 / C2A)</name>
    <dbReference type="NCBI Taxonomy" id="188937"/>
    <lineage>
        <taxon>Archaea</taxon>
        <taxon>Methanobacteriati</taxon>
        <taxon>Methanobacteriota</taxon>
        <taxon>Stenosarchaea group</taxon>
        <taxon>Methanomicrobia</taxon>
        <taxon>Methanosarcinales</taxon>
        <taxon>Methanosarcinaceae</taxon>
        <taxon>Methanosarcina</taxon>
    </lineage>
</organism>
<reference evidence="1 2" key="1">
    <citation type="journal article" date="2002" name="Genome Res.">
        <title>The genome of Methanosarcina acetivorans reveals extensive metabolic and physiological diversity.</title>
        <authorList>
            <person name="Galagan J.E."/>
            <person name="Nusbaum C."/>
            <person name="Roy A."/>
            <person name="Endrizzi M.G."/>
            <person name="Macdonald P."/>
            <person name="FitzHugh W."/>
            <person name="Calvo S."/>
            <person name="Engels R."/>
            <person name="Smirnov S."/>
            <person name="Atnoor D."/>
            <person name="Brown A."/>
            <person name="Allen N."/>
            <person name="Naylor J."/>
            <person name="Stange-Thomann N."/>
            <person name="DeArellano K."/>
            <person name="Johnson R."/>
            <person name="Linton L."/>
            <person name="McEwan P."/>
            <person name="McKernan K."/>
            <person name="Talamas J."/>
            <person name="Tirrell A."/>
            <person name="Ye W."/>
            <person name="Zimmer A."/>
            <person name="Barber R.D."/>
            <person name="Cann I."/>
            <person name="Graham D.E."/>
            <person name="Grahame D.A."/>
            <person name="Guss A."/>
            <person name="Hedderich R."/>
            <person name="Ingram-Smith C."/>
            <person name="Kuettner C.H."/>
            <person name="Krzycki J.A."/>
            <person name="Leigh J.A."/>
            <person name="Li W."/>
            <person name="Liu J."/>
            <person name="Mukhopadhyay B."/>
            <person name="Reeve J.N."/>
            <person name="Smith K."/>
            <person name="Springer T.A."/>
            <person name="Umayam L.A."/>
            <person name="White O."/>
            <person name="White R.H."/>
            <person name="de Macario E.C."/>
            <person name="Ferry J.G."/>
            <person name="Jarrell K.F."/>
            <person name="Jing H."/>
            <person name="Macario A.J.L."/>
            <person name="Paulsen I."/>
            <person name="Pritchett M."/>
            <person name="Sowers K.R."/>
            <person name="Swanson R.V."/>
            <person name="Zinder S.H."/>
            <person name="Lander E."/>
            <person name="Metcalf W.W."/>
            <person name="Birren B."/>
        </authorList>
    </citation>
    <scope>NUCLEOTIDE SEQUENCE [LARGE SCALE GENOMIC DNA]</scope>
    <source>
        <strain evidence="2">ATCC 35395 / DSM 2834 / JCM 12185 / C2A</strain>
    </source>
</reference>
<evidence type="ECO:0000313" key="2">
    <source>
        <dbReference type="Proteomes" id="UP000002487"/>
    </source>
</evidence>
<dbReference type="InParanoid" id="Q8TSR3"/>
<dbReference type="KEGG" id="mac:MA_0732"/>
<accession>Q8TSR3</accession>
<dbReference type="HOGENOM" id="CLU_2550209_0_0_2"/>
<name>Q8TSR3_METAC</name>
<dbReference type="AlphaFoldDB" id="Q8TSR3"/>
<protein>
    <submittedName>
        <fullName evidence="1">Uncharacterized protein</fullName>
    </submittedName>
</protein>
<evidence type="ECO:0000313" key="1">
    <source>
        <dbReference type="EMBL" id="AAM04172.1"/>
    </source>
</evidence>
<sequence length="82" mass="9038">MKASCRAPASIIKKLWSYSVCLLTESIIKEIPEIRAVSKREKGTFAVTIGKLIGEICACISGPENQRNRVKVTGPTMFICHD</sequence>
<keyword evidence="2" id="KW-1185">Reference proteome</keyword>
<gene>
    <name evidence="1" type="ordered locus">MA_0732</name>
</gene>
<dbReference type="EMBL" id="AE010299">
    <property type="protein sequence ID" value="AAM04172.1"/>
    <property type="molecule type" value="Genomic_DNA"/>
</dbReference>
<dbReference type="EnsemblBacteria" id="AAM04172">
    <property type="protein sequence ID" value="AAM04172"/>
    <property type="gene ID" value="MA_0732"/>
</dbReference>